<sequence>MGMNGRGSSSSLVIIVETRRRISNSPRDTRVSYFTRQLQPLLQHKAHTL</sequence>
<evidence type="ECO:0000313" key="2">
    <source>
        <dbReference type="Proteomes" id="UP000634136"/>
    </source>
</evidence>
<organism evidence="1 2">
    <name type="scientific">Senna tora</name>
    <dbReference type="NCBI Taxonomy" id="362788"/>
    <lineage>
        <taxon>Eukaryota</taxon>
        <taxon>Viridiplantae</taxon>
        <taxon>Streptophyta</taxon>
        <taxon>Embryophyta</taxon>
        <taxon>Tracheophyta</taxon>
        <taxon>Spermatophyta</taxon>
        <taxon>Magnoliopsida</taxon>
        <taxon>eudicotyledons</taxon>
        <taxon>Gunneridae</taxon>
        <taxon>Pentapetalae</taxon>
        <taxon>rosids</taxon>
        <taxon>fabids</taxon>
        <taxon>Fabales</taxon>
        <taxon>Fabaceae</taxon>
        <taxon>Caesalpinioideae</taxon>
        <taxon>Cassia clade</taxon>
        <taxon>Senna</taxon>
    </lineage>
</organism>
<evidence type="ECO:0000313" key="1">
    <source>
        <dbReference type="EMBL" id="KAF7836717.1"/>
    </source>
</evidence>
<gene>
    <name evidence="1" type="ORF">G2W53_011576</name>
</gene>
<reference evidence="1" key="1">
    <citation type="submission" date="2020-09" db="EMBL/GenBank/DDBJ databases">
        <title>Genome-Enabled Discovery of Anthraquinone Biosynthesis in Senna tora.</title>
        <authorList>
            <person name="Kang S.-H."/>
            <person name="Pandey R.P."/>
            <person name="Lee C.-M."/>
            <person name="Sim J.-S."/>
            <person name="Jeong J.-T."/>
            <person name="Choi B.-S."/>
            <person name="Jung M."/>
            <person name="Ginzburg D."/>
            <person name="Zhao K."/>
            <person name="Won S.Y."/>
            <person name="Oh T.-J."/>
            <person name="Yu Y."/>
            <person name="Kim N.-H."/>
            <person name="Lee O.R."/>
            <person name="Lee T.-H."/>
            <person name="Bashyal P."/>
            <person name="Kim T.-S."/>
            <person name="Lee W.-H."/>
            <person name="Kawkins C."/>
            <person name="Kim C.-K."/>
            <person name="Kim J.S."/>
            <person name="Ahn B.O."/>
            <person name="Rhee S.Y."/>
            <person name="Sohng J.K."/>
        </authorList>
    </citation>
    <scope>NUCLEOTIDE SEQUENCE</scope>
    <source>
        <tissue evidence="1">Leaf</tissue>
    </source>
</reference>
<accession>A0A835CFC4</accession>
<dbReference type="Proteomes" id="UP000634136">
    <property type="component" value="Unassembled WGS sequence"/>
</dbReference>
<dbReference type="AlphaFoldDB" id="A0A835CFC4"/>
<protein>
    <submittedName>
        <fullName evidence="1">Uncharacterized protein</fullName>
    </submittedName>
</protein>
<comment type="caution">
    <text evidence="1">The sequence shown here is derived from an EMBL/GenBank/DDBJ whole genome shotgun (WGS) entry which is preliminary data.</text>
</comment>
<proteinExistence type="predicted"/>
<name>A0A835CFC4_9FABA</name>
<dbReference type="EMBL" id="JAAIUW010000004">
    <property type="protein sequence ID" value="KAF7836717.1"/>
    <property type="molecule type" value="Genomic_DNA"/>
</dbReference>
<keyword evidence="2" id="KW-1185">Reference proteome</keyword>